<proteinExistence type="predicted"/>
<evidence type="ECO:0000256" key="1">
    <source>
        <dbReference type="SAM" id="Phobius"/>
    </source>
</evidence>
<protein>
    <recommendedName>
        <fullName evidence="4">ER-bound oxygenase mpaB/mpaB'/Rubber oxygenase catalytic domain-containing protein</fullName>
    </recommendedName>
</protein>
<dbReference type="OrthoDB" id="545169at2759"/>
<gene>
    <name evidence="2" type="ORF">SPI_02697</name>
</gene>
<dbReference type="Proteomes" id="UP000076874">
    <property type="component" value="Unassembled WGS sequence"/>
</dbReference>
<dbReference type="InterPro" id="IPR046366">
    <property type="entry name" value="MPAB"/>
</dbReference>
<evidence type="ECO:0000313" key="2">
    <source>
        <dbReference type="EMBL" id="OAA65910.1"/>
    </source>
</evidence>
<feature type="transmembrane region" description="Helical" evidence="1">
    <location>
        <begin position="36"/>
        <end position="58"/>
    </location>
</feature>
<comment type="caution">
    <text evidence="2">The sequence shown here is derived from an EMBL/GenBank/DDBJ whole genome shotgun (WGS) entry which is preliminary data.</text>
</comment>
<evidence type="ECO:0008006" key="4">
    <source>
        <dbReference type="Google" id="ProtNLM"/>
    </source>
</evidence>
<organism evidence="2 3">
    <name type="scientific">Niveomyces insectorum RCEF 264</name>
    <dbReference type="NCBI Taxonomy" id="1081102"/>
    <lineage>
        <taxon>Eukaryota</taxon>
        <taxon>Fungi</taxon>
        <taxon>Dikarya</taxon>
        <taxon>Ascomycota</taxon>
        <taxon>Pezizomycotina</taxon>
        <taxon>Sordariomycetes</taxon>
        <taxon>Hypocreomycetidae</taxon>
        <taxon>Hypocreales</taxon>
        <taxon>Cordycipitaceae</taxon>
        <taxon>Niveomyces</taxon>
    </lineage>
</organism>
<keyword evidence="1" id="KW-0812">Transmembrane</keyword>
<keyword evidence="1" id="KW-1133">Transmembrane helix</keyword>
<keyword evidence="3" id="KW-1185">Reference proteome</keyword>
<dbReference type="PANTHER" id="PTHR36124:SF1">
    <property type="entry name" value="ER-BOUND OXYGENASE MPAB_MPAB'_RUBBER OXYGENASE CATALYTIC DOMAIN-CONTAINING PROTEIN"/>
    <property type="match status" value="1"/>
</dbReference>
<dbReference type="GO" id="GO:0016491">
    <property type="term" value="F:oxidoreductase activity"/>
    <property type="evidence" value="ECO:0007669"/>
    <property type="project" value="InterPro"/>
</dbReference>
<sequence>MDGRVNGSGASVSNIGSAGSAGKPLLTTTWLAAQTVSWPTVLFAVFAGYVLLCSALRFRFERAMRRKFPYPDRASLARMTLDDAQAILGYIIQYEFPYLYKLSIQFGIFKTYTFPSISRLVWATGSLKDVKRAAKRYEDTVTLFAEFSLNPPTSDRCLKAIARMNYLHSRYQASGAIRNADLLYTLSVCITEPARFMAQYEWRPLNEMERCALGVFWKALGDAMQIDYAGALARAPAKAGAADGGSSGSSGSSGWHDGLEFTDDITAWARQYEREAMRPDPVNTKLARTFVDLLLWYLPHAVRPFFLEVLTVLMGDRVRDAFSYPEPGIVASAVTCTALVARRFYLRYLALPRIGLYRPTSAAADPQTGRIHLNEYMLEPWYNRPTVWNRWGPMALLTRALGGTVPGNRRHREEQQQPGGKAAAAATSFDGVTFLPEGFLFEDIGPFNRMGSGVAEGAAEEARLRTARSSGCPFA</sequence>
<accession>A0A162MRS3</accession>
<dbReference type="AlphaFoldDB" id="A0A162MRS3"/>
<dbReference type="EMBL" id="AZHD01000003">
    <property type="protein sequence ID" value="OAA65910.1"/>
    <property type="molecule type" value="Genomic_DNA"/>
</dbReference>
<reference evidence="2 3" key="1">
    <citation type="journal article" date="2016" name="Genome Biol. Evol.">
        <title>Divergent and convergent evolution of fungal pathogenicity.</title>
        <authorList>
            <person name="Shang Y."/>
            <person name="Xiao G."/>
            <person name="Zheng P."/>
            <person name="Cen K."/>
            <person name="Zhan S."/>
            <person name="Wang C."/>
        </authorList>
    </citation>
    <scope>NUCLEOTIDE SEQUENCE [LARGE SCALE GENOMIC DNA]</scope>
    <source>
        <strain evidence="2 3">RCEF 264</strain>
    </source>
</reference>
<dbReference type="STRING" id="1081102.A0A162MRS3"/>
<name>A0A162MRS3_9HYPO</name>
<evidence type="ECO:0000313" key="3">
    <source>
        <dbReference type="Proteomes" id="UP000076874"/>
    </source>
</evidence>
<dbReference type="PANTHER" id="PTHR36124">
    <property type="match status" value="1"/>
</dbReference>
<keyword evidence="1" id="KW-0472">Membrane</keyword>